<keyword evidence="4" id="KW-1185">Reference proteome</keyword>
<name>A0A193C9Z8_AMYOR</name>
<evidence type="ECO:0000256" key="1">
    <source>
        <dbReference type="SAM" id="MobiDB-lite"/>
    </source>
</evidence>
<dbReference type="Proteomes" id="UP000093695">
    <property type="component" value="Chromosome"/>
</dbReference>
<sequence length="334" mass="34354">MLRKTGATTGLAFGLFLCATTPALAGGWGSVDCSSDPSPYCDLNAGRGAHPAPRPGSVPKPGAPKSQAGGRGAAPALPGDRIVGGNSNQADCSYVRSNYQPPANGVQTIRFNRHRWGSGGVQFVSLARPRPQDVVLAQGPGGGWYVYQCSGQGQRDALYRAPVWIPDGQAPGAAPLPSPEELAEQARSQLRLPSPVIGSSPDGTQLVQLPTWLWLDREMWRTQSATASVPGVSVTATAIPASVSWAMGDGSTVSCTGPGTPFPAQGDPRSASPDCGHIYQRSSAGAPAERFPATATVSWRITWSGAGASGTFPDMTTSAAASFRVAEAQALGTG</sequence>
<feature type="region of interest" description="Disordered" evidence="1">
    <location>
        <begin position="44"/>
        <end position="85"/>
    </location>
</feature>
<organism evidence="3 4">
    <name type="scientific">Amycolatopsis orientalis</name>
    <name type="common">Nocardia orientalis</name>
    <dbReference type="NCBI Taxonomy" id="31958"/>
    <lineage>
        <taxon>Bacteria</taxon>
        <taxon>Bacillati</taxon>
        <taxon>Actinomycetota</taxon>
        <taxon>Actinomycetes</taxon>
        <taxon>Pseudonocardiales</taxon>
        <taxon>Pseudonocardiaceae</taxon>
        <taxon>Amycolatopsis</taxon>
    </lineage>
</organism>
<feature type="compositionally biased region" description="Pro residues" evidence="1">
    <location>
        <begin position="52"/>
        <end position="62"/>
    </location>
</feature>
<feature type="chain" id="PRO_5008256636" description="ATP/GTP-binding protein" evidence="2">
    <location>
        <begin position="26"/>
        <end position="334"/>
    </location>
</feature>
<protein>
    <recommendedName>
        <fullName evidence="5">ATP/GTP-binding protein</fullName>
    </recommendedName>
</protein>
<evidence type="ECO:0000256" key="2">
    <source>
        <dbReference type="SAM" id="SignalP"/>
    </source>
</evidence>
<dbReference type="EMBL" id="CP016174">
    <property type="protein sequence ID" value="ANN21145.1"/>
    <property type="molecule type" value="Genomic_DNA"/>
</dbReference>
<feature type="signal peptide" evidence="2">
    <location>
        <begin position="1"/>
        <end position="25"/>
    </location>
</feature>
<proteinExistence type="predicted"/>
<gene>
    <name evidence="3" type="ORF">SD37_39875</name>
</gene>
<keyword evidence="2" id="KW-0732">Signal</keyword>
<evidence type="ECO:0008006" key="5">
    <source>
        <dbReference type="Google" id="ProtNLM"/>
    </source>
</evidence>
<accession>A0A193C9Z8</accession>
<reference evidence="3 4" key="1">
    <citation type="journal article" date="2015" name="Genome Announc.">
        <title>Draft Genome Sequence of Norvancomycin-Producing Strain Amycolatopsis orientalis CPCC200066.</title>
        <authorList>
            <person name="Lei X."/>
            <person name="Yuan F."/>
            <person name="Shi Y."/>
            <person name="Li X."/>
            <person name="Wang L."/>
            <person name="Hong B."/>
        </authorList>
    </citation>
    <scope>NUCLEOTIDE SEQUENCE [LARGE SCALE GENOMIC DNA]</scope>
    <source>
        <strain evidence="3 4">B-37</strain>
    </source>
</reference>
<evidence type="ECO:0000313" key="3">
    <source>
        <dbReference type="EMBL" id="ANN21145.1"/>
    </source>
</evidence>
<evidence type="ECO:0000313" key="4">
    <source>
        <dbReference type="Proteomes" id="UP000093695"/>
    </source>
</evidence>
<dbReference type="AlphaFoldDB" id="A0A193C9Z8"/>
<dbReference type="KEGG" id="aori:SD37_39875"/>
<dbReference type="STRING" id="31958.SD37_39875"/>